<dbReference type="EMBL" id="AP018248">
    <property type="protein sequence ID" value="BAZ02107.1"/>
    <property type="molecule type" value="Genomic_DNA"/>
</dbReference>
<dbReference type="Proteomes" id="UP000218785">
    <property type="component" value="Chromosome"/>
</dbReference>
<gene>
    <name evidence="1" type="ORF">NIES37_61150</name>
</gene>
<dbReference type="NCBIfam" id="TIGR01451">
    <property type="entry name" value="B_ant_repeat"/>
    <property type="match status" value="1"/>
</dbReference>
<proteinExistence type="predicted"/>
<protein>
    <recommendedName>
        <fullName evidence="3">DUF11 domain-containing protein</fullName>
    </recommendedName>
</protein>
<evidence type="ECO:0008006" key="3">
    <source>
        <dbReference type="Google" id="ProtNLM"/>
    </source>
</evidence>
<sequence length="189" mass="20529">MKRISIAGVGAIALIATIPFVNQIPGVANIWQSGSAIAQNTKYQGQVQLRLDAEKQVIEKDQQGKQTKKWQALKGQAVVQPGDVLRYTLSSENKNAHPVKNLTLNQPIPKGMVYVLKSASVDANPEAKITYSIDDGRSFVENPTVKITLPNGKVETQSAPANAYTHIRLKLPSVGAKSIVKASYQVQVR</sequence>
<accession>A0A1Z4N8R0</accession>
<dbReference type="RefSeq" id="WP_096582090.1">
    <property type="nucleotide sequence ID" value="NZ_CAWNJS010000001.1"/>
</dbReference>
<organism evidence="1 2">
    <name type="scientific">Tolypothrix tenuis PCC 7101</name>
    <dbReference type="NCBI Taxonomy" id="231146"/>
    <lineage>
        <taxon>Bacteria</taxon>
        <taxon>Bacillati</taxon>
        <taxon>Cyanobacteriota</taxon>
        <taxon>Cyanophyceae</taxon>
        <taxon>Nostocales</taxon>
        <taxon>Tolypothrichaceae</taxon>
        <taxon>Tolypothrix</taxon>
    </lineage>
</organism>
<evidence type="ECO:0000313" key="1">
    <source>
        <dbReference type="EMBL" id="BAZ02107.1"/>
    </source>
</evidence>
<dbReference type="InterPro" id="IPR014468">
    <property type="entry name" value="UCP014979"/>
</dbReference>
<evidence type="ECO:0000313" key="2">
    <source>
        <dbReference type="Proteomes" id="UP000218785"/>
    </source>
</evidence>
<name>A0A1Z4N8R0_9CYAN</name>
<dbReference type="InterPro" id="IPR047589">
    <property type="entry name" value="DUF11_rpt"/>
</dbReference>
<keyword evidence="2" id="KW-1185">Reference proteome</keyword>
<dbReference type="AlphaFoldDB" id="A0A1Z4N8R0"/>
<dbReference type="KEGG" id="ttq:NIES37_61150"/>
<dbReference type="PIRSF" id="PIRSF014979">
    <property type="entry name" value="UCP014979"/>
    <property type="match status" value="1"/>
</dbReference>
<reference evidence="1 2" key="1">
    <citation type="submission" date="2017-06" db="EMBL/GenBank/DDBJ databases">
        <title>Genome sequencing of cyanobaciteial culture collection at National Institute for Environmental Studies (NIES).</title>
        <authorList>
            <person name="Hirose Y."/>
            <person name="Shimura Y."/>
            <person name="Fujisawa T."/>
            <person name="Nakamura Y."/>
            <person name="Kawachi M."/>
        </authorList>
    </citation>
    <scope>NUCLEOTIDE SEQUENCE [LARGE SCALE GENOMIC DNA]</scope>
    <source>
        <strain evidence="1 2">NIES-37</strain>
    </source>
</reference>